<organism evidence="2 3">
    <name type="scientific">Portunus trituberculatus</name>
    <name type="common">Swimming crab</name>
    <name type="synonym">Neptunus trituberculatus</name>
    <dbReference type="NCBI Taxonomy" id="210409"/>
    <lineage>
        <taxon>Eukaryota</taxon>
        <taxon>Metazoa</taxon>
        <taxon>Ecdysozoa</taxon>
        <taxon>Arthropoda</taxon>
        <taxon>Crustacea</taxon>
        <taxon>Multicrustacea</taxon>
        <taxon>Malacostraca</taxon>
        <taxon>Eumalacostraca</taxon>
        <taxon>Eucarida</taxon>
        <taxon>Decapoda</taxon>
        <taxon>Pleocyemata</taxon>
        <taxon>Brachyura</taxon>
        <taxon>Eubrachyura</taxon>
        <taxon>Portunoidea</taxon>
        <taxon>Portunidae</taxon>
        <taxon>Portuninae</taxon>
        <taxon>Portunus</taxon>
    </lineage>
</organism>
<accession>A0A5B7D4X8</accession>
<feature type="region of interest" description="Disordered" evidence="1">
    <location>
        <begin position="39"/>
        <end position="60"/>
    </location>
</feature>
<dbReference type="Proteomes" id="UP000324222">
    <property type="component" value="Unassembled WGS sequence"/>
</dbReference>
<feature type="compositionally biased region" description="Pro residues" evidence="1">
    <location>
        <begin position="50"/>
        <end position="60"/>
    </location>
</feature>
<evidence type="ECO:0000313" key="2">
    <source>
        <dbReference type="EMBL" id="MPC16571.1"/>
    </source>
</evidence>
<protein>
    <submittedName>
        <fullName evidence="2">Uncharacterized protein</fullName>
    </submittedName>
</protein>
<keyword evidence="3" id="KW-1185">Reference proteome</keyword>
<proteinExistence type="predicted"/>
<reference evidence="2 3" key="1">
    <citation type="submission" date="2019-05" db="EMBL/GenBank/DDBJ databases">
        <title>Another draft genome of Portunus trituberculatus and its Hox gene families provides insights of decapod evolution.</title>
        <authorList>
            <person name="Jeong J.-H."/>
            <person name="Song I."/>
            <person name="Kim S."/>
            <person name="Choi T."/>
            <person name="Kim D."/>
            <person name="Ryu S."/>
            <person name="Kim W."/>
        </authorList>
    </citation>
    <scope>NUCLEOTIDE SEQUENCE [LARGE SCALE GENOMIC DNA]</scope>
    <source>
        <tissue evidence="2">Muscle</tissue>
    </source>
</reference>
<dbReference type="EMBL" id="VSRR010000517">
    <property type="protein sequence ID" value="MPC16571.1"/>
    <property type="molecule type" value="Genomic_DNA"/>
</dbReference>
<gene>
    <name evidence="2" type="ORF">E2C01_009400</name>
</gene>
<sequence length="60" mass="6392">MQRTLHSDKYKPRDDGCPAAQGKIAGLAWCQPRLGGGQRVPGAANHPISPTIPAPHPCHE</sequence>
<comment type="caution">
    <text evidence="2">The sequence shown here is derived from an EMBL/GenBank/DDBJ whole genome shotgun (WGS) entry which is preliminary data.</text>
</comment>
<evidence type="ECO:0000313" key="3">
    <source>
        <dbReference type="Proteomes" id="UP000324222"/>
    </source>
</evidence>
<evidence type="ECO:0000256" key="1">
    <source>
        <dbReference type="SAM" id="MobiDB-lite"/>
    </source>
</evidence>
<name>A0A5B7D4X8_PORTR</name>
<dbReference type="AlphaFoldDB" id="A0A5B7D4X8"/>